<dbReference type="Proteomes" id="UP000324222">
    <property type="component" value="Unassembled WGS sequence"/>
</dbReference>
<evidence type="ECO:0000256" key="1">
    <source>
        <dbReference type="SAM" id="MobiDB-lite"/>
    </source>
</evidence>
<sequence length="72" mass="8357">MVLGRSSTRRAPKHPFTRPQEALRVQEGRSPKRRRLGHDNGVGVDGGEREEEKEEKEENEEEQEEEEEKGDD</sequence>
<protein>
    <submittedName>
        <fullName evidence="2">Uncharacterized protein</fullName>
    </submittedName>
</protein>
<evidence type="ECO:0000313" key="3">
    <source>
        <dbReference type="Proteomes" id="UP000324222"/>
    </source>
</evidence>
<comment type="caution">
    <text evidence="2">The sequence shown here is derived from an EMBL/GenBank/DDBJ whole genome shotgun (WGS) entry which is preliminary data.</text>
</comment>
<name>A0A5B7DSG4_PORTR</name>
<feature type="region of interest" description="Disordered" evidence="1">
    <location>
        <begin position="1"/>
        <end position="72"/>
    </location>
</feature>
<proteinExistence type="predicted"/>
<reference evidence="2 3" key="1">
    <citation type="submission" date="2019-05" db="EMBL/GenBank/DDBJ databases">
        <title>Another draft genome of Portunus trituberculatus and its Hox gene families provides insights of decapod evolution.</title>
        <authorList>
            <person name="Jeong J.-H."/>
            <person name="Song I."/>
            <person name="Kim S."/>
            <person name="Choi T."/>
            <person name="Kim D."/>
            <person name="Ryu S."/>
            <person name="Kim W."/>
        </authorList>
    </citation>
    <scope>NUCLEOTIDE SEQUENCE [LARGE SCALE GENOMIC DNA]</scope>
    <source>
        <tissue evidence="2">Muscle</tissue>
    </source>
</reference>
<feature type="compositionally biased region" description="Acidic residues" evidence="1">
    <location>
        <begin position="48"/>
        <end position="72"/>
    </location>
</feature>
<organism evidence="2 3">
    <name type="scientific">Portunus trituberculatus</name>
    <name type="common">Swimming crab</name>
    <name type="synonym">Neptunus trituberculatus</name>
    <dbReference type="NCBI Taxonomy" id="210409"/>
    <lineage>
        <taxon>Eukaryota</taxon>
        <taxon>Metazoa</taxon>
        <taxon>Ecdysozoa</taxon>
        <taxon>Arthropoda</taxon>
        <taxon>Crustacea</taxon>
        <taxon>Multicrustacea</taxon>
        <taxon>Malacostraca</taxon>
        <taxon>Eumalacostraca</taxon>
        <taxon>Eucarida</taxon>
        <taxon>Decapoda</taxon>
        <taxon>Pleocyemata</taxon>
        <taxon>Brachyura</taxon>
        <taxon>Eubrachyura</taxon>
        <taxon>Portunoidea</taxon>
        <taxon>Portunidae</taxon>
        <taxon>Portuninae</taxon>
        <taxon>Portunus</taxon>
    </lineage>
</organism>
<dbReference type="EMBL" id="VSRR010001263">
    <property type="protein sequence ID" value="MPC23866.1"/>
    <property type="molecule type" value="Genomic_DNA"/>
</dbReference>
<feature type="compositionally biased region" description="Basic residues" evidence="1">
    <location>
        <begin position="7"/>
        <end position="16"/>
    </location>
</feature>
<gene>
    <name evidence="2" type="ORF">E2C01_016934</name>
</gene>
<dbReference type="AlphaFoldDB" id="A0A5B7DSG4"/>
<evidence type="ECO:0000313" key="2">
    <source>
        <dbReference type="EMBL" id="MPC23866.1"/>
    </source>
</evidence>
<accession>A0A5B7DSG4</accession>
<keyword evidence="3" id="KW-1185">Reference proteome</keyword>